<accession>A0A0D0JDR0</accession>
<name>A0A0D0JDR0_AGRTU</name>
<dbReference type="OrthoDB" id="7854191at2"/>
<dbReference type="GO" id="GO:0005737">
    <property type="term" value="C:cytoplasm"/>
    <property type="evidence" value="ECO:0007669"/>
    <property type="project" value="TreeGrafter"/>
</dbReference>
<proteinExistence type="predicted"/>
<dbReference type="InterPro" id="IPR050772">
    <property type="entry name" value="Hydratase-Decarb/MhpD_sf"/>
</dbReference>
<dbReference type="InterPro" id="IPR036663">
    <property type="entry name" value="Fumarylacetoacetase_C_sf"/>
</dbReference>
<dbReference type="Proteomes" id="UP000035017">
    <property type="component" value="Unassembled WGS sequence"/>
</dbReference>
<evidence type="ECO:0008006" key="3">
    <source>
        <dbReference type="Google" id="ProtNLM"/>
    </source>
</evidence>
<evidence type="ECO:0000313" key="1">
    <source>
        <dbReference type="EMBL" id="KIQ04100.1"/>
    </source>
</evidence>
<gene>
    <name evidence="1" type="ORF">RU07_05465</name>
</gene>
<comment type="caution">
    <text evidence="1">The sequence shown here is derived from an EMBL/GenBank/DDBJ whole genome shotgun (WGS) entry which is preliminary data.</text>
</comment>
<dbReference type="AlphaFoldDB" id="A0A0D0JDR0"/>
<dbReference type="EMBL" id="JXQV01000005">
    <property type="protein sequence ID" value="KIQ04100.1"/>
    <property type="molecule type" value="Genomic_DNA"/>
</dbReference>
<dbReference type="PANTHER" id="PTHR30143">
    <property type="entry name" value="ACID HYDRATASE"/>
    <property type="match status" value="1"/>
</dbReference>
<dbReference type="SUPFAM" id="SSF56529">
    <property type="entry name" value="FAH"/>
    <property type="match status" value="1"/>
</dbReference>
<dbReference type="PANTHER" id="PTHR30143:SF0">
    <property type="entry name" value="2-KETO-4-PENTENOATE HYDRATASE"/>
    <property type="match status" value="1"/>
</dbReference>
<reference evidence="1 2" key="1">
    <citation type="submission" date="2014-12" db="EMBL/GenBank/DDBJ databases">
        <title>16Stimator: statistical estimation of ribosomal gene copy numbers from draft genome assemblies.</title>
        <authorList>
            <person name="Perisin M.A."/>
            <person name="Vetter M."/>
            <person name="Gilbert J.A."/>
            <person name="Bergelson J."/>
        </authorList>
    </citation>
    <scope>NUCLEOTIDE SEQUENCE [LARGE SCALE GENOMIC DNA]</scope>
    <source>
        <strain evidence="1 2">MEJ076</strain>
    </source>
</reference>
<sequence>MTIMTGANIRLGAILAEAEKQQSFLSAAKLEANGLVPETIETGMAAQAISAAAIGKEVGGWKVSFSGGRAVAAPLIDVYDSRTGTVPKKGAVGVELEICFVLSNDIPAHVEGRAYERDDILAQIASVHLGAELVSYRLIEENNAPFPLFLADRLGNHSFVLGPEIDRSFIERVLHEDQTLPALLLKADGQVLFEARPKHPQGDAVAPLLAYANSPIDHLGGLTRGQVVTTGSLCGLIRLSGQTTIKASWGEIAALNLSLQH</sequence>
<organism evidence="1 2">
    <name type="scientific">Agrobacterium tumefaciens</name>
    <dbReference type="NCBI Taxonomy" id="358"/>
    <lineage>
        <taxon>Bacteria</taxon>
        <taxon>Pseudomonadati</taxon>
        <taxon>Pseudomonadota</taxon>
        <taxon>Alphaproteobacteria</taxon>
        <taxon>Hyphomicrobiales</taxon>
        <taxon>Rhizobiaceae</taxon>
        <taxon>Rhizobium/Agrobacterium group</taxon>
        <taxon>Agrobacterium</taxon>
        <taxon>Agrobacterium tumefaciens complex</taxon>
    </lineage>
</organism>
<dbReference type="GO" id="GO:0008684">
    <property type="term" value="F:2-oxopent-4-enoate hydratase activity"/>
    <property type="evidence" value="ECO:0007669"/>
    <property type="project" value="TreeGrafter"/>
</dbReference>
<protein>
    <recommendedName>
        <fullName evidence="3">2-keto-4-pentenoate hydratase</fullName>
    </recommendedName>
</protein>
<dbReference type="Gene3D" id="3.90.850.10">
    <property type="entry name" value="Fumarylacetoacetase-like, C-terminal domain"/>
    <property type="match status" value="1"/>
</dbReference>
<evidence type="ECO:0000313" key="2">
    <source>
        <dbReference type="Proteomes" id="UP000035017"/>
    </source>
</evidence>